<dbReference type="EMBL" id="FUUY01000020">
    <property type="protein sequence ID" value="SJX23821.1"/>
    <property type="molecule type" value="Genomic_DNA"/>
</dbReference>
<dbReference type="InterPro" id="IPR020846">
    <property type="entry name" value="MFS_dom"/>
</dbReference>
<reference evidence="7 8" key="1">
    <citation type="submission" date="2017-02" db="EMBL/GenBank/DDBJ databases">
        <authorList>
            <person name="Peterson S.W."/>
        </authorList>
    </citation>
    <scope>NUCLEOTIDE SEQUENCE [LARGE SCALE GENOMIC DNA]</scope>
    <source>
        <strain evidence="7">C6</strain>
    </source>
</reference>
<dbReference type="Proteomes" id="UP000196240">
    <property type="component" value="Unassembled WGS sequence"/>
</dbReference>
<dbReference type="SUPFAM" id="SSF103473">
    <property type="entry name" value="MFS general substrate transporter"/>
    <property type="match status" value="1"/>
</dbReference>
<sequence length="392" mass="42400">MTTTTSWRPFCMVSLALMMGTMGTALASPLYPLYQALWHLVPSQITYIFVAYMFGCLATLLFLGRTSNSIGYLRTLQVGLLFISIGLVISAYASDALILSLGRFIIGIASGLMTTSALLGLMYTVPKSHQQIAPQLSSIITAVGFGLGPLIGGLIAQFSEYPLVSPYLPVILGAVLCFFGLFWVESPTFISQPFSIAPKLLRPEVQYHQLFLIVGFTAFSAFAAFSLFASLSPSFVRDILPWHGPLISGSAITSILIVSAVVQYFARSIPAYKCLNYGLITLIASLGILALCMLFQLSAFFFISDFLVGVGHGLTLIGSFGLIHAMTTLENRAAVMSTYLFIGYLGTIVPIVAVGYLADHFGLSFGIISFCIAIALLCVYLWFAHKSSIRLI</sequence>
<proteinExistence type="predicted"/>
<gene>
    <name evidence="7" type="ORF">ACNJC6_03502</name>
</gene>
<keyword evidence="2 5" id="KW-0812">Transmembrane</keyword>
<feature type="transmembrane region" description="Helical" evidence="5">
    <location>
        <begin position="277"/>
        <end position="300"/>
    </location>
</feature>
<dbReference type="Pfam" id="PF07690">
    <property type="entry name" value="MFS_1"/>
    <property type="match status" value="1"/>
</dbReference>
<keyword evidence="3 5" id="KW-1133">Transmembrane helix</keyword>
<feature type="transmembrane region" description="Helical" evidence="5">
    <location>
        <begin position="167"/>
        <end position="190"/>
    </location>
</feature>
<keyword evidence="4 5" id="KW-0472">Membrane</keyword>
<name>A0A1R7QHX7_ACIJO</name>
<feature type="transmembrane region" description="Helical" evidence="5">
    <location>
        <begin position="210"/>
        <end position="230"/>
    </location>
</feature>
<dbReference type="Gene3D" id="1.20.1250.20">
    <property type="entry name" value="MFS general substrate transporter like domains"/>
    <property type="match status" value="1"/>
</dbReference>
<feature type="transmembrane region" description="Helical" evidence="5">
    <location>
        <begin position="43"/>
        <end position="63"/>
    </location>
</feature>
<feature type="domain" description="Major facilitator superfamily (MFS) profile" evidence="6">
    <location>
        <begin position="9"/>
        <end position="387"/>
    </location>
</feature>
<evidence type="ECO:0000256" key="5">
    <source>
        <dbReference type="SAM" id="Phobius"/>
    </source>
</evidence>
<feature type="transmembrane region" description="Helical" evidence="5">
    <location>
        <begin position="363"/>
        <end position="383"/>
    </location>
</feature>
<dbReference type="PROSITE" id="PS50850">
    <property type="entry name" value="MFS"/>
    <property type="match status" value="1"/>
</dbReference>
<feature type="transmembrane region" description="Helical" evidence="5">
    <location>
        <begin position="242"/>
        <end position="265"/>
    </location>
</feature>
<protein>
    <submittedName>
        <fullName evidence="7">Major Facilitator Superfamily protein</fullName>
    </submittedName>
</protein>
<feature type="transmembrane region" description="Helical" evidence="5">
    <location>
        <begin position="104"/>
        <end position="124"/>
    </location>
</feature>
<evidence type="ECO:0000259" key="6">
    <source>
        <dbReference type="PROSITE" id="PS50850"/>
    </source>
</evidence>
<dbReference type="PANTHER" id="PTHR23501">
    <property type="entry name" value="MAJOR FACILITATOR SUPERFAMILY"/>
    <property type="match status" value="1"/>
</dbReference>
<feature type="transmembrane region" description="Helical" evidence="5">
    <location>
        <begin position="136"/>
        <end position="155"/>
    </location>
</feature>
<feature type="transmembrane region" description="Helical" evidence="5">
    <location>
        <begin position="75"/>
        <end position="92"/>
    </location>
</feature>
<feature type="transmembrane region" description="Helical" evidence="5">
    <location>
        <begin position="306"/>
        <end position="326"/>
    </location>
</feature>
<evidence type="ECO:0000313" key="8">
    <source>
        <dbReference type="Proteomes" id="UP000196240"/>
    </source>
</evidence>
<evidence type="ECO:0000256" key="1">
    <source>
        <dbReference type="ARBA" id="ARBA00004141"/>
    </source>
</evidence>
<dbReference type="GO" id="GO:0005886">
    <property type="term" value="C:plasma membrane"/>
    <property type="evidence" value="ECO:0007669"/>
    <property type="project" value="TreeGrafter"/>
</dbReference>
<evidence type="ECO:0000256" key="3">
    <source>
        <dbReference type="ARBA" id="ARBA00022989"/>
    </source>
</evidence>
<evidence type="ECO:0000256" key="2">
    <source>
        <dbReference type="ARBA" id="ARBA00022692"/>
    </source>
</evidence>
<dbReference type="InterPro" id="IPR036259">
    <property type="entry name" value="MFS_trans_sf"/>
</dbReference>
<dbReference type="InterPro" id="IPR011701">
    <property type="entry name" value="MFS"/>
</dbReference>
<comment type="subcellular location">
    <subcellularLocation>
        <location evidence="1">Membrane</location>
        <topology evidence="1">Multi-pass membrane protein</topology>
    </subcellularLocation>
</comment>
<accession>A0A1R7QHX7</accession>
<dbReference type="AlphaFoldDB" id="A0A1R7QHX7"/>
<feature type="transmembrane region" description="Helical" evidence="5">
    <location>
        <begin position="338"/>
        <end position="357"/>
    </location>
</feature>
<evidence type="ECO:0000256" key="4">
    <source>
        <dbReference type="ARBA" id="ARBA00023136"/>
    </source>
</evidence>
<organism evidence="7 8">
    <name type="scientific">Acinetobacter johnsonii</name>
    <dbReference type="NCBI Taxonomy" id="40214"/>
    <lineage>
        <taxon>Bacteria</taxon>
        <taxon>Pseudomonadati</taxon>
        <taxon>Pseudomonadota</taxon>
        <taxon>Gammaproteobacteria</taxon>
        <taxon>Moraxellales</taxon>
        <taxon>Moraxellaceae</taxon>
        <taxon>Acinetobacter</taxon>
    </lineage>
</organism>
<evidence type="ECO:0000313" key="7">
    <source>
        <dbReference type="EMBL" id="SJX23821.1"/>
    </source>
</evidence>
<dbReference type="GO" id="GO:0022857">
    <property type="term" value="F:transmembrane transporter activity"/>
    <property type="evidence" value="ECO:0007669"/>
    <property type="project" value="InterPro"/>
</dbReference>